<dbReference type="InterPro" id="IPR014306">
    <property type="entry name" value="Hydroxyisourate_hydrolase"/>
</dbReference>
<evidence type="ECO:0000256" key="4">
    <source>
        <dbReference type="ARBA" id="ARBA00011881"/>
    </source>
</evidence>
<evidence type="ECO:0000256" key="1">
    <source>
        <dbReference type="ARBA" id="ARBA00001043"/>
    </source>
</evidence>
<keyword evidence="14" id="KW-1185">Reference proteome</keyword>
<dbReference type="CDD" id="cd05822">
    <property type="entry name" value="TLP_HIUase"/>
    <property type="match status" value="1"/>
</dbReference>
<comment type="caution">
    <text evidence="13">The sequence shown here is derived from an EMBL/GenBank/DDBJ whole genome shotgun (WGS) entry which is preliminary data.</text>
</comment>
<evidence type="ECO:0000256" key="7">
    <source>
        <dbReference type="ARBA" id="ARBA00022631"/>
    </source>
</evidence>
<reference evidence="13 14" key="1">
    <citation type="submission" date="2016-11" db="EMBL/GenBank/DDBJ databases">
        <title>Rahnella oryzae sp. nov., isolated from rice root.</title>
        <authorList>
            <person name="Zhang X.-X."/>
            <person name="Zhang J."/>
        </authorList>
    </citation>
    <scope>NUCLEOTIDE SEQUENCE [LARGE SCALE GENOMIC DNA]</scope>
    <source>
        <strain evidence="13 14">J11-6</strain>
    </source>
</reference>
<keyword evidence="11" id="KW-0732">Signal</keyword>
<protein>
    <recommendedName>
        <fullName evidence="6 10">5-hydroxyisourate hydrolase</fullName>
        <shortName evidence="10">HIU hydrolase</shortName>
        <shortName evidence="10">HIUHase</shortName>
        <ecNumber evidence="5 10">3.5.2.17</ecNumber>
    </recommendedName>
</protein>
<sequence length="134" mass="14535">MKVFIPILLAACSFSAMAAGTPNPLSVHVLNQQTGLPSKGVVVELEKQQGNGWTRLAQAVTNDDGRIGALYPAGKDMDAGVYKVTFKTGDYFSAIKQETFFPEVSVIFNVSTTNQKLHIPLLLSQYGYSTYRGS</sequence>
<feature type="chain" id="PRO_5012616731" description="5-hydroxyisourate hydrolase" evidence="11">
    <location>
        <begin position="19"/>
        <end position="134"/>
    </location>
</feature>
<dbReference type="EC" id="3.5.2.17" evidence="5 10"/>
<evidence type="ECO:0000313" key="14">
    <source>
        <dbReference type="Proteomes" id="UP000216021"/>
    </source>
</evidence>
<comment type="catalytic activity">
    <reaction evidence="1 10">
        <text>5-hydroxyisourate + H2O = 5-hydroxy-2-oxo-4-ureido-2,5-dihydro-1H-imidazole-5-carboxylate + H(+)</text>
        <dbReference type="Rhea" id="RHEA:23736"/>
        <dbReference type="ChEBI" id="CHEBI:15377"/>
        <dbReference type="ChEBI" id="CHEBI:15378"/>
        <dbReference type="ChEBI" id="CHEBI:18072"/>
        <dbReference type="ChEBI" id="CHEBI:58639"/>
        <dbReference type="EC" id="3.5.2.17"/>
    </reaction>
</comment>
<dbReference type="GO" id="GO:0033971">
    <property type="term" value="F:hydroxyisourate hydrolase activity"/>
    <property type="evidence" value="ECO:0007669"/>
    <property type="project" value="UniProtKB-EC"/>
</dbReference>
<comment type="function">
    <text evidence="2">Catalyzes the hydrolysis of 5-hydroxyisourate (HIU) to 2-oxo-4-hydroxy-4-carboxy-5-ureidoimidazoline (OHCU).</text>
</comment>
<dbReference type="SUPFAM" id="SSF49472">
    <property type="entry name" value="Transthyretin (synonym: prealbumin)"/>
    <property type="match status" value="1"/>
</dbReference>
<evidence type="ECO:0000256" key="6">
    <source>
        <dbReference type="ARBA" id="ARBA00017539"/>
    </source>
</evidence>
<dbReference type="GO" id="GO:0006144">
    <property type="term" value="P:purine nucleobase metabolic process"/>
    <property type="evidence" value="ECO:0007669"/>
    <property type="project" value="UniProtKB-KW"/>
</dbReference>
<dbReference type="EMBL" id="MOXD01000002">
    <property type="protein sequence ID" value="OMQ25329.1"/>
    <property type="molecule type" value="Genomic_DNA"/>
</dbReference>
<dbReference type="PRINTS" id="PR00189">
    <property type="entry name" value="TRNSTHYRETIN"/>
</dbReference>
<dbReference type="Proteomes" id="UP000216021">
    <property type="component" value="Unassembled WGS sequence"/>
</dbReference>
<proteinExistence type="inferred from homology"/>
<evidence type="ECO:0000256" key="8">
    <source>
        <dbReference type="ARBA" id="ARBA00022801"/>
    </source>
</evidence>
<feature type="binding site" evidence="9">
    <location>
        <position position="28"/>
    </location>
    <ligand>
        <name>substrate</name>
    </ligand>
</feature>
<feature type="domain" description="Transthyretin/hydroxyisourate hydrolase" evidence="12">
    <location>
        <begin position="25"/>
        <end position="133"/>
    </location>
</feature>
<evidence type="ECO:0000256" key="5">
    <source>
        <dbReference type="ARBA" id="ARBA00012609"/>
    </source>
</evidence>
<dbReference type="OrthoDB" id="9792386at2"/>
<feature type="signal peptide" evidence="11">
    <location>
        <begin position="1"/>
        <end position="18"/>
    </location>
</feature>
<evidence type="ECO:0000259" key="12">
    <source>
        <dbReference type="Pfam" id="PF00576"/>
    </source>
</evidence>
<feature type="binding site" evidence="9">
    <location>
        <position position="131"/>
    </location>
    <ligand>
        <name>substrate</name>
    </ligand>
</feature>
<dbReference type="Pfam" id="PF00576">
    <property type="entry name" value="Transthyretin"/>
    <property type="match status" value="1"/>
</dbReference>
<organism evidence="13 14">
    <name type="scientific">Serratia oryzae</name>
    <dbReference type="NCBI Taxonomy" id="2034155"/>
    <lineage>
        <taxon>Bacteria</taxon>
        <taxon>Pseudomonadati</taxon>
        <taxon>Pseudomonadota</taxon>
        <taxon>Gammaproteobacteria</taxon>
        <taxon>Enterobacterales</taxon>
        <taxon>Yersiniaceae</taxon>
        <taxon>Serratia</taxon>
    </lineage>
</organism>
<evidence type="ECO:0000313" key="13">
    <source>
        <dbReference type="EMBL" id="OMQ25329.1"/>
    </source>
</evidence>
<dbReference type="Gene3D" id="2.60.40.180">
    <property type="entry name" value="Transthyretin/hydroxyisourate hydrolase domain"/>
    <property type="match status" value="1"/>
</dbReference>
<dbReference type="NCBIfam" id="TIGR02962">
    <property type="entry name" value="hdxy_isourate"/>
    <property type="match status" value="1"/>
</dbReference>
<dbReference type="PANTHER" id="PTHR10395:SF7">
    <property type="entry name" value="5-HYDROXYISOURATE HYDROLASE"/>
    <property type="match status" value="1"/>
</dbReference>
<keyword evidence="8 10" id="KW-0378">Hydrolase</keyword>
<evidence type="ECO:0000256" key="2">
    <source>
        <dbReference type="ARBA" id="ARBA00002704"/>
    </source>
</evidence>
<name>A0A1S8CNM4_9GAMM</name>
<gene>
    <name evidence="13" type="ORF">BMI79_03135</name>
</gene>
<dbReference type="AlphaFoldDB" id="A0A1S8CNM4"/>
<comment type="subunit">
    <text evidence="4 10">Homotetramer.</text>
</comment>
<feature type="binding site" evidence="9">
    <location>
        <position position="66"/>
    </location>
    <ligand>
        <name>substrate</name>
    </ligand>
</feature>
<accession>A0A1S8CNM4</accession>
<comment type="similarity">
    <text evidence="3 10">Belongs to the transthyretin family. 5-hydroxyisourate hydrolase subfamily.</text>
</comment>
<evidence type="ECO:0000256" key="10">
    <source>
        <dbReference type="RuleBase" id="RU361270"/>
    </source>
</evidence>
<dbReference type="PANTHER" id="PTHR10395">
    <property type="entry name" value="URICASE AND TRANSTHYRETIN-RELATED"/>
    <property type="match status" value="1"/>
</dbReference>
<evidence type="ECO:0000256" key="9">
    <source>
        <dbReference type="PIRSR" id="PIRSR600895-51"/>
    </source>
</evidence>
<dbReference type="InterPro" id="IPR000895">
    <property type="entry name" value="Transthyretin/HIU_hydrolase"/>
</dbReference>
<dbReference type="STRING" id="2034155.BMI79_03135"/>
<dbReference type="RefSeq" id="WP_076940401.1">
    <property type="nucleotide sequence ID" value="NZ_MOXD01000002.1"/>
</dbReference>
<evidence type="ECO:0000256" key="11">
    <source>
        <dbReference type="SAM" id="SignalP"/>
    </source>
</evidence>
<keyword evidence="7 10" id="KW-0659">Purine metabolism</keyword>
<evidence type="ECO:0000256" key="3">
    <source>
        <dbReference type="ARBA" id="ARBA00009850"/>
    </source>
</evidence>
<dbReference type="InterPro" id="IPR023416">
    <property type="entry name" value="Transthyretin/HIU_hydrolase_d"/>
</dbReference>
<dbReference type="InterPro" id="IPR036817">
    <property type="entry name" value="Transthyretin/HIU_hydrolase_sf"/>
</dbReference>